<evidence type="ECO:0000313" key="3">
    <source>
        <dbReference type="EMBL" id="KFG53126.1"/>
    </source>
</evidence>
<name>A0A086L908_TOXGO</name>
<feature type="signal peptide" evidence="2">
    <location>
        <begin position="1"/>
        <end position="21"/>
    </location>
</feature>
<proteinExistence type="predicted"/>
<gene>
    <name evidence="3" type="ORF">TGFOU_299130C</name>
</gene>
<evidence type="ECO:0008006" key="5">
    <source>
        <dbReference type="Google" id="ProtNLM"/>
    </source>
</evidence>
<dbReference type="Proteomes" id="UP000028838">
    <property type="component" value="Unassembled WGS sequence"/>
</dbReference>
<keyword evidence="2" id="KW-0732">Signal</keyword>
<evidence type="ECO:0000256" key="2">
    <source>
        <dbReference type="SAM" id="SignalP"/>
    </source>
</evidence>
<organism evidence="3 4">
    <name type="scientific">Toxoplasma gondii FOU</name>
    <dbReference type="NCBI Taxonomy" id="943167"/>
    <lineage>
        <taxon>Eukaryota</taxon>
        <taxon>Sar</taxon>
        <taxon>Alveolata</taxon>
        <taxon>Apicomplexa</taxon>
        <taxon>Conoidasida</taxon>
        <taxon>Coccidia</taxon>
        <taxon>Eucoccidiorida</taxon>
        <taxon>Eimeriorina</taxon>
        <taxon>Sarcocystidae</taxon>
        <taxon>Toxoplasma</taxon>
    </lineage>
</organism>
<dbReference type="EMBL" id="AEYH02000986">
    <property type="protein sequence ID" value="KFG53126.1"/>
    <property type="molecule type" value="Genomic_DNA"/>
</dbReference>
<evidence type="ECO:0000256" key="1">
    <source>
        <dbReference type="SAM" id="MobiDB-lite"/>
    </source>
</evidence>
<accession>A0A086L908</accession>
<evidence type="ECO:0000313" key="4">
    <source>
        <dbReference type="Proteomes" id="UP000028838"/>
    </source>
</evidence>
<feature type="chain" id="PRO_5001809910" description="HEAT repeat-containing protein" evidence="2">
    <location>
        <begin position="22"/>
        <end position="575"/>
    </location>
</feature>
<dbReference type="AlphaFoldDB" id="A0A086L908"/>
<dbReference type="VEuPathDB" id="ToxoDB:TGFOU_299130C"/>
<comment type="caution">
    <text evidence="3">The sequence shown here is derived from an EMBL/GenBank/DDBJ whole genome shotgun (WGS) entry which is preliminary data.</text>
</comment>
<feature type="region of interest" description="Disordered" evidence="1">
    <location>
        <begin position="396"/>
        <end position="428"/>
    </location>
</feature>
<reference evidence="3 4" key="1">
    <citation type="submission" date="2014-07" db="EMBL/GenBank/DDBJ databases">
        <authorList>
            <person name="Sibley D."/>
            <person name="Venepally P."/>
            <person name="Karamycheva S."/>
            <person name="Hadjithomas M."/>
            <person name="Khan A."/>
            <person name="Brunk B."/>
            <person name="Roos D."/>
            <person name="Caler E."/>
            <person name="Lorenzi H."/>
        </authorList>
    </citation>
    <scope>NUCLEOTIDE SEQUENCE [LARGE SCALE GENOMIC DNA]</scope>
    <source>
        <strain evidence="3 4">FOU</strain>
    </source>
</reference>
<protein>
    <recommendedName>
        <fullName evidence="5">HEAT repeat-containing protein</fullName>
    </recommendedName>
</protein>
<sequence length="575" mass="62495">MQDLPAPLLLQILCHLQQVAASAVASLSPASSAGNGPVSRLLASTQAATVAEALVSLLSERQELIRCLRHTFLRSPSASSVSSLSSRRAPPLVDLLCLTLQTLQAAFACVPRGDFQACVRWEGLGEPAEREGNQSRGDAGDSEKAVSFGFQRDSFNRCDEHQLAIQQRFCRRLGQAACALAGATIFLAAEAKKKRLRLPDKKENLETGVHASSVGAFAPLEAVTSQVSRGARLFADLLSESVATHASPHKSLCLRRRASRLHRDLLEALLSQAGPQLHSLVLLLLLHPRLQHQYLEGVVGSLFGDLLRLLPLAPELFVSTSLVDFLGRSLERLNHSMASGTSSQSVKHSIRRLLLLLSSEIVSVSHSLNLFVMQLSSNTPSPVSFLFDDLEDDVEEESISQQGSGGDRAVRSVLPSPDATPDAVDRGEEKGDFYVDERHLARPEGGASGADLRRTMEGYLLRMLEDEGQMAGATSSFRAAGATESDKEERRWIAKQMRSAANCRKKHSVLKRVQNLQEALVPVLHAALDGGTSGGERAEDELNFVLASIVDSRTRNQVLDAIKQFQQFHKFKGKT</sequence>